<reference evidence="5" key="1">
    <citation type="journal article" date="2014" name="Int. J. Syst. Evol. Microbiol.">
        <title>Complete genome sequence of Corynebacterium casei LMG S-19264T (=DSM 44701T), isolated from a smear-ripened cheese.</title>
        <authorList>
            <consortium name="US DOE Joint Genome Institute (JGI-PGF)"/>
            <person name="Walter F."/>
            <person name="Albersmeier A."/>
            <person name="Kalinowski J."/>
            <person name="Ruckert C."/>
        </authorList>
    </citation>
    <scope>NUCLEOTIDE SEQUENCE</scope>
    <source>
        <strain evidence="5">CGMCC 1.15493</strain>
    </source>
</reference>
<dbReference type="RefSeq" id="WP_188851757.1">
    <property type="nucleotide sequence ID" value="NZ_BMJJ01000006.1"/>
</dbReference>
<reference evidence="5" key="2">
    <citation type="submission" date="2020-09" db="EMBL/GenBank/DDBJ databases">
        <authorList>
            <person name="Sun Q."/>
            <person name="Zhou Y."/>
        </authorList>
    </citation>
    <scope>NUCLEOTIDE SEQUENCE</scope>
    <source>
        <strain evidence="5">CGMCC 1.15493</strain>
    </source>
</reference>
<dbReference type="Proteomes" id="UP000613160">
    <property type="component" value="Unassembled WGS sequence"/>
</dbReference>
<keyword evidence="1" id="KW-0805">Transcription regulation</keyword>
<dbReference type="InterPro" id="IPR011711">
    <property type="entry name" value="GntR_C"/>
</dbReference>
<evidence type="ECO:0000256" key="3">
    <source>
        <dbReference type="ARBA" id="ARBA00023163"/>
    </source>
</evidence>
<dbReference type="PRINTS" id="PR00035">
    <property type="entry name" value="HTHGNTR"/>
</dbReference>
<evidence type="ECO:0000256" key="2">
    <source>
        <dbReference type="ARBA" id="ARBA00023125"/>
    </source>
</evidence>
<dbReference type="Gene3D" id="1.20.120.530">
    <property type="entry name" value="GntR ligand-binding domain-like"/>
    <property type="match status" value="1"/>
</dbReference>
<dbReference type="GO" id="GO:0003677">
    <property type="term" value="F:DNA binding"/>
    <property type="evidence" value="ECO:0007669"/>
    <property type="project" value="UniProtKB-KW"/>
</dbReference>
<comment type="caution">
    <text evidence="5">The sequence shown here is derived from an EMBL/GenBank/DDBJ whole genome shotgun (WGS) entry which is preliminary data.</text>
</comment>
<evidence type="ECO:0000256" key="1">
    <source>
        <dbReference type="ARBA" id="ARBA00023015"/>
    </source>
</evidence>
<dbReference type="InterPro" id="IPR036390">
    <property type="entry name" value="WH_DNA-bd_sf"/>
</dbReference>
<keyword evidence="3" id="KW-0804">Transcription</keyword>
<dbReference type="InterPro" id="IPR008920">
    <property type="entry name" value="TF_FadR/GntR_C"/>
</dbReference>
<dbReference type="AlphaFoldDB" id="A0A916XZF6"/>
<evidence type="ECO:0000313" key="5">
    <source>
        <dbReference type="EMBL" id="GGD23880.1"/>
    </source>
</evidence>
<dbReference type="PANTHER" id="PTHR43537">
    <property type="entry name" value="TRANSCRIPTIONAL REGULATOR, GNTR FAMILY"/>
    <property type="match status" value="1"/>
</dbReference>
<feature type="domain" description="HTH gntR-type" evidence="4">
    <location>
        <begin position="14"/>
        <end position="81"/>
    </location>
</feature>
<gene>
    <name evidence="5" type="ORF">GCM10011335_28520</name>
</gene>
<dbReference type="CDD" id="cd07377">
    <property type="entry name" value="WHTH_GntR"/>
    <property type="match status" value="1"/>
</dbReference>
<dbReference type="SMART" id="SM00895">
    <property type="entry name" value="FCD"/>
    <property type="match status" value="1"/>
</dbReference>
<dbReference type="Gene3D" id="1.10.10.10">
    <property type="entry name" value="Winged helix-like DNA-binding domain superfamily/Winged helix DNA-binding domain"/>
    <property type="match status" value="1"/>
</dbReference>
<dbReference type="InterPro" id="IPR000524">
    <property type="entry name" value="Tscrpt_reg_HTH_GntR"/>
</dbReference>
<keyword evidence="6" id="KW-1185">Reference proteome</keyword>
<accession>A0A916XZF6</accession>
<keyword evidence="2" id="KW-0238">DNA-binding</keyword>
<dbReference type="PANTHER" id="PTHR43537:SF49">
    <property type="entry name" value="TRANSCRIPTIONAL REGULATORY PROTEIN"/>
    <property type="match status" value="1"/>
</dbReference>
<dbReference type="Pfam" id="PF07729">
    <property type="entry name" value="FCD"/>
    <property type="match status" value="1"/>
</dbReference>
<organism evidence="5 6">
    <name type="scientific">Aureimonas glaciei</name>
    <dbReference type="NCBI Taxonomy" id="1776957"/>
    <lineage>
        <taxon>Bacteria</taxon>
        <taxon>Pseudomonadati</taxon>
        <taxon>Pseudomonadota</taxon>
        <taxon>Alphaproteobacteria</taxon>
        <taxon>Hyphomicrobiales</taxon>
        <taxon>Aurantimonadaceae</taxon>
        <taxon>Aureimonas</taxon>
    </lineage>
</organism>
<dbReference type="PROSITE" id="PS50949">
    <property type="entry name" value="HTH_GNTR"/>
    <property type="match status" value="1"/>
</dbReference>
<evidence type="ECO:0000259" key="4">
    <source>
        <dbReference type="PROSITE" id="PS50949"/>
    </source>
</evidence>
<sequence length="237" mass="25644">MMTAAAELVLLQKHSLASMLEREIEAMILRGALPVGERINELQLAETFGTSRSPVREALRGLEAAGLVEAVPNRGIFIRRVDTAKALEVYGVRAALFGYAGQLLAETGSAGDRDELLRRHAVMGEAAAAHLFEAYLPLNFEFHDFIVGASGNTVLAAQYRALVKQLRLFRARNLMSGDTLAVSHHEHQAIVDAVVSRDGAAAYRACFDHVEMGRRRLMAQVAGAAPAAVPVEETRSA</sequence>
<dbReference type="InterPro" id="IPR036388">
    <property type="entry name" value="WH-like_DNA-bd_sf"/>
</dbReference>
<proteinExistence type="predicted"/>
<name>A0A916XZF6_9HYPH</name>
<evidence type="ECO:0000313" key="6">
    <source>
        <dbReference type="Proteomes" id="UP000613160"/>
    </source>
</evidence>
<dbReference type="SUPFAM" id="SSF48008">
    <property type="entry name" value="GntR ligand-binding domain-like"/>
    <property type="match status" value="1"/>
</dbReference>
<dbReference type="SMART" id="SM00345">
    <property type="entry name" value="HTH_GNTR"/>
    <property type="match status" value="1"/>
</dbReference>
<dbReference type="SUPFAM" id="SSF46785">
    <property type="entry name" value="Winged helix' DNA-binding domain"/>
    <property type="match status" value="1"/>
</dbReference>
<dbReference type="EMBL" id="BMJJ01000006">
    <property type="protein sequence ID" value="GGD23880.1"/>
    <property type="molecule type" value="Genomic_DNA"/>
</dbReference>
<dbReference type="GO" id="GO:0003700">
    <property type="term" value="F:DNA-binding transcription factor activity"/>
    <property type="evidence" value="ECO:0007669"/>
    <property type="project" value="InterPro"/>
</dbReference>
<dbReference type="Pfam" id="PF00392">
    <property type="entry name" value="GntR"/>
    <property type="match status" value="1"/>
</dbReference>
<protein>
    <submittedName>
        <fullName evidence="5">GntR family transcriptional regulator</fullName>
    </submittedName>
</protein>